<dbReference type="Pfam" id="PF03447">
    <property type="entry name" value="NAD_binding_3"/>
    <property type="match status" value="1"/>
</dbReference>
<dbReference type="GO" id="GO:0050661">
    <property type="term" value="F:NADP binding"/>
    <property type="evidence" value="ECO:0007669"/>
    <property type="project" value="InterPro"/>
</dbReference>
<dbReference type="InterPro" id="IPR005106">
    <property type="entry name" value="Asp/hSer_DH_NAD-bd"/>
</dbReference>
<dbReference type="PANTHER" id="PTHR31873:SF6">
    <property type="entry name" value="ASPARTATE DEHYDROGENASE DOMAIN-CONTAINING PROTEIN"/>
    <property type="match status" value="1"/>
</dbReference>
<dbReference type="Ensembl" id="ENSGEVT00005026779.1">
    <property type="protein sequence ID" value="ENSGEVP00005025474.1"/>
    <property type="gene ID" value="ENSGEVG00005018037.1"/>
</dbReference>
<dbReference type="InterPro" id="IPR002811">
    <property type="entry name" value="Asp_DH"/>
</dbReference>
<evidence type="ECO:0000256" key="2">
    <source>
        <dbReference type="ARBA" id="ARBA00020169"/>
    </source>
</evidence>
<gene>
    <name evidence="5" type="primary">ASPDH</name>
</gene>
<feature type="domain" description="Aspartate dehydrogenase" evidence="3">
    <location>
        <begin position="169"/>
        <end position="258"/>
    </location>
</feature>
<evidence type="ECO:0000259" key="3">
    <source>
        <dbReference type="Pfam" id="PF01958"/>
    </source>
</evidence>
<dbReference type="PIRSF" id="PIRSF005227">
    <property type="entry name" value="Asp_dh_NAD_syn"/>
    <property type="match status" value="1"/>
</dbReference>
<comment type="similarity">
    <text evidence="1">Belongs to the L-aspartate dehydrogenase family.</text>
</comment>
<accession>A0A8C4YI73</accession>
<evidence type="ECO:0000313" key="6">
    <source>
        <dbReference type="Proteomes" id="UP000694390"/>
    </source>
</evidence>
<dbReference type="GO" id="GO:0009435">
    <property type="term" value="P:NAD+ biosynthetic process"/>
    <property type="evidence" value="ECO:0007669"/>
    <property type="project" value="InterPro"/>
</dbReference>
<evidence type="ECO:0000256" key="1">
    <source>
        <dbReference type="ARBA" id="ARBA00008331"/>
    </source>
</evidence>
<dbReference type="AlphaFoldDB" id="A0A8C4YI73"/>
<dbReference type="Gene3D" id="3.30.360.10">
    <property type="entry name" value="Dihydrodipicolinate Reductase, domain 2"/>
    <property type="match status" value="1"/>
</dbReference>
<evidence type="ECO:0000259" key="4">
    <source>
        <dbReference type="Pfam" id="PF03447"/>
    </source>
</evidence>
<keyword evidence="6" id="KW-1185">Reference proteome</keyword>
<organism evidence="5 6">
    <name type="scientific">Gopherus evgoodei</name>
    <name type="common">Goodes thornscrub tortoise</name>
    <dbReference type="NCBI Taxonomy" id="1825980"/>
    <lineage>
        <taxon>Eukaryota</taxon>
        <taxon>Metazoa</taxon>
        <taxon>Chordata</taxon>
        <taxon>Craniata</taxon>
        <taxon>Vertebrata</taxon>
        <taxon>Euteleostomi</taxon>
        <taxon>Archelosauria</taxon>
        <taxon>Testudinata</taxon>
        <taxon>Testudines</taxon>
        <taxon>Cryptodira</taxon>
        <taxon>Durocryptodira</taxon>
        <taxon>Testudinoidea</taxon>
        <taxon>Testudinidae</taxon>
        <taxon>Gopherus</taxon>
    </lineage>
</organism>
<reference evidence="5" key="1">
    <citation type="submission" date="2025-08" db="UniProtKB">
        <authorList>
            <consortium name="Ensembl"/>
        </authorList>
    </citation>
    <scope>IDENTIFICATION</scope>
</reference>
<sequence>MCDGPARRKVGIVGFGHLGQYLVQRLQDEGPRHGLELAFVWNRDVGKLQGKVPISLQLQDLGREVDLVVEVAHPCVVRDHGASFLFLTLLPQVGSPTALADQATEMRLREAARRGGHTLYVPRGALWGGEDIQDSDKELTVPGLKVTMIKHPDSFRLEGGLRERLGAVRAVLYEGPVRGLCPLAPNNVNTMAAACMAAPSLGFDGVQGCLIADPGLPDWHVVEVEVTGRSGERRDQAFTVTTSRRNPASPGAVTGTATFPSFWSSLACCFVLMLVRGRRDLAEASGAGSVCCWGLGGVSSD</sequence>
<name>A0A8C4YI73_9SAUR</name>
<evidence type="ECO:0000313" key="5">
    <source>
        <dbReference type="Ensembl" id="ENSGEVP00005025474.1"/>
    </source>
</evidence>
<protein>
    <recommendedName>
        <fullName evidence="2">Aspartate dehydrogenase domain-containing protein</fullName>
    </recommendedName>
</protein>
<proteinExistence type="inferred from homology"/>
<dbReference type="GeneTree" id="ENSGT00390000004452"/>
<dbReference type="Proteomes" id="UP000694390">
    <property type="component" value="Unassembled WGS sequence"/>
</dbReference>
<dbReference type="GO" id="GO:0033735">
    <property type="term" value="F:aspartate dehydrogenase [NAD(P)+] activity"/>
    <property type="evidence" value="ECO:0007669"/>
    <property type="project" value="InterPro"/>
</dbReference>
<dbReference type="PANTHER" id="PTHR31873">
    <property type="entry name" value="L-ASPARTATE DEHYDROGENASE-RELATED"/>
    <property type="match status" value="1"/>
</dbReference>
<reference evidence="5" key="2">
    <citation type="submission" date="2025-09" db="UniProtKB">
        <authorList>
            <consortium name="Ensembl"/>
        </authorList>
    </citation>
    <scope>IDENTIFICATION</scope>
</reference>
<feature type="domain" description="Aspartate/homoserine dehydrogenase NAD-binding" evidence="4">
    <location>
        <begin position="14"/>
        <end position="122"/>
    </location>
</feature>
<dbReference type="SUPFAM" id="SSF55347">
    <property type="entry name" value="Glyceraldehyde-3-phosphate dehydrogenase-like, C-terminal domain"/>
    <property type="match status" value="1"/>
</dbReference>
<dbReference type="OrthoDB" id="4310724at2759"/>
<dbReference type="Gene3D" id="3.40.50.720">
    <property type="entry name" value="NAD(P)-binding Rossmann-like Domain"/>
    <property type="match status" value="1"/>
</dbReference>
<dbReference type="Pfam" id="PF01958">
    <property type="entry name" value="Asp_DH_C"/>
    <property type="match status" value="1"/>
</dbReference>
<dbReference type="InterPro" id="IPR011182">
    <property type="entry name" value="L-Asp_DH"/>
</dbReference>
<dbReference type="SUPFAM" id="SSF51735">
    <property type="entry name" value="NAD(P)-binding Rossmann-fold domains"/>
    <property type="match status" value="1"/>
</dbReference>
<dbReference type="InterPro" id="IPR036291">
    <property type="entry name" value="NAD(P)-bd_dom_sf"/>
</dbReference>